<protein>
    <recommendedName>
        <fullName evidence="3">Tetratricopeptide repeat protein</fullName>
    </recommendedName>
</protein>
<keyword evidence="2" id="KW-1185">Reference proteome</keyword>
<dbReference type="RefSeq" id="WP_281999347.1">
    <property type="nucleotide sequence ID" value="NZ_AP027151.1"/>
</dbReference>
<gene>
    <name evidence="1" type="ORF">GURASL_21610</name>
</gene>
<evidence type="ECO:0000313" key="1">
    <source>
        <dbReference type="EMBL" id="BDV43238.1"/>
    </source>
</evidence>
<sequence length="339" mass="37670">MFLKKFFRKDAASCVEKGEKLLAAGRYAEARSIFEDARQCIETDSPGSVGMATRIKAGMAEAGNRLAELNLDEADHCLRMGETIKAEEHLKLSLELAEDVTIREKTEKKLSLVRTSSDKPVHHKTLSSCGSCATSTCHSDETTDSYAEALHDEDRFELLIQPLPGDLPERYSNLGKEFANGYLAANAGNDDQARKIYERLLKEGENDIVLYELAILQHRQGDGAGCESLLRRAMGCNDANPLCHLGLVQLLVETRRFTEAIGLLERMVERQILPEQALLFQGDIYQELGDSTTALDRYAQLLPGPYQRDAAERIVPLLESVGRPEEAAYIAKQYLKGCC</sequence>
<reference evidence="1 2" key="1">
    <citation type="submission" date="2022-12" db="EMBL/GenBank/DDBJ databases">
        <title>Polyphasic characterization of Geotalea uranireducens NIT-SL11 newly isolated from a complex of sewage sludge and microbially reduced graphene oxide.</title>
        <authorList>
            <person name="Xie L."/>
            <person name="Yoshida N."/>
            <person name="Meng L."/>
        </authorList>
    </citation>
    <scope>NUCLEOTIDE SEQUENCE [LARGE SCALE GENOMIC DNA]</scope>
    <source>
        <strain evidence="1 2">NIT-SL11</strain>
    </source>
</reference>
<dbReference type="SUPFAM" id="SSF48452">
    <property type="entry name" value="TPR-like"/>
    <property type="match status" value="2"/>
</dbReference>
<evidence type="ECO:0000313" key="2">
    <source>
        <dbReference type="Proteomes" id="UP001317705"/>
    </source>
</evidence>
<accession>A0ABM8EL01</accession>
<proteinExistence type="predicted"/>
<dbReference type="InterPro" id="IPR011990">
    <property type="entry name" value="TPR-like_helical_dom_sf"/>
</dbReference>
<evidence type="ECO:0008006" key="3">
    <source>
        <dbReference type="Google" id="ProtNLM"/>
    </source>
</evidence>
<dbReference type="Pfam" id="PF13432">
    <property type="entry name" value="TPR_16"/>
    <property type="match status" value="1"/>
</dbReference>
<dbReference type="InterPro" id="IPR011717">
    <property type="entry name" value="TPR-4"/>
</dbReference>
<dbReference type="Proteomes" id="UP001317705">
    <property type="component" value="Chromosome"/>
</dbReference>
<organism evidence="1 2">
    <name type="scientific">Geotalea uraniireducens</name>
    <dbReference type="NCBI Taxonomy" id="351604"/>
    <lineage>
        <taxon>Bacteria</taxon>
        <taxon>Pseudomonadati</taxon>
        <taxon>Thermodesulfobacteriota</taxon>
        <taxon>Desulfuromonadia</taxon>
        <taxon>Geobacterales</taxon>
        <taxon>Geobacteraceae</taxon>
        <taxon>Geotalea</taxon>
    </lineage>
</organism>
<name>A0ABM8EL01_9BACT</name>
<dbReference type="Pfam" id="PF07721">
    <property type="entry name" value="TPR_4"/>
    <property type="match status" value="1"/>
</dbReference>
<dbReference type="Gene3D" id="1.25.40.10">
    <property type="entry name" value="Tetratricopeptide repeat domain"/>
    <property type="match status" value="1"/>
</dbReference>
<dbReference type="EMBL" id="AP027151">
    <property type="protein sequence ID" value="BDV43238.1"/>
    <property type="molecule type" value="Genomic_DNA"/>
</dbReference>